<accession>A0A5C1K9E4</accession>
<evidence type="ECO:0000313" key="2">
    <source>
        <dbReference type="Proteomes" id="UP000324815"/>
    </source>
</evidence>
<evidence type="ECO:0000313" key="1">
    <source>
        <dbReference type="EMBL" id="QEM42141.1"/>
    </source>
</evidence>
<name>A0A5C1K9E4_9CAUD</name>
<dbReference type="EMBL" id="MN106244">
    <property type="protein sequence ID" value="QEM42141.1"/>
    <property type="molecule type" value="Genomic_DNA"/>
</dbReference>
<keyword evidence="2" id="KW-1185">Reference proteome</keyword>
<proteinExistence type="predicted"/>
<sequence length="65" mass="7220">MNDLHAIRLMARIAALQAEMEAMKAANFERRINGEALAYDADAFFYIGCQFKAISDEAIQAGHNT</sequence>
<gene>
    <name evidence="1" type="ORF">CPTSoftv3_023</name>
</gene>
<protein>
    <submittedName>
        <fullName evidence="1">Uncharacterized protein</fullName>
    </submittedName>
</protein>
<dbReference type="Proteomes" id="UP000324815">
    <property type="component" value="Segment"/>
</dbReference>
<organism evidence="1 2">
    <name type="scientific">Klebsiella phage Soft</name>
    <dbReference type="NCBI Taxonomy" id="2601626"/>
    <lineage>
        <taxon>Viruses</taxon>
        <taxon>Duplodnaviria</taxon>
        <taxon>Heunggongvirae</taxon>
        <taxon>Uroviricota</taxon>
        <taxon>Caudoviricetes</taxon>
        <taxon>Casjensviridae</taxon>
        <taxon>Yonseivirus</taxon>
        <taxon>Yonseivirus soft</taxon>
    </lineage>
</organism>
<reference evidence="1" key="1">
    <citation type="submission" date="2019-06" db="EMBL/GenBank/DDBJ databases">
        <title>Complete genome sequence of Klebsiella pneumonaie chi-like phage Soft.</title>
        <authorList>
            <person name="Michalik J.A."/>
            <person name="Kohler B."/>
            <person name="Liu M."/>
            <person name="Gill J."/>
        </authorList>
    </citation>
    <scope>NUCLEOTIDE SEQUENCE [LARGE SCALE GENOMIC DNA]</scope>
</reference>